<gene>
    <name evidence="2" type="ORF">ODALV1_LOCUS20666</name>
</gene>
<sequence>MNYLHHPNLLVQFWASLNTEFDKILDSFVRGDGWLFQDMGVCAKRANVGSIYRCASTSVHSPSNGKPERRDHFFRVNFIILDAAKTQWLAPWRKYVVDPSKGVMPPFFKRQVGGFFLLYMFYSTLPSSGRWTKNPRICMDPRDLIAMHVFIATLKRLPKSDAQLKELTKQFVVLYNDLVNSEAFEFSAFNDYFVTTNASTRKLLAAKFCEFTQHIYTLKDLRDQLHYITYQQSPKVFQSLIAYGRQLTKVQQLKSNEKQRDEKANNEKDKTFHPVNEPWTLEQIQELEKETDIGKLAHNIPSILKSLDFGPILTRKRLTGLADNLLDKELDNCVSVYKTHQKLKEINKRRNAAVKKHRTDDCVPDKELYQNVWKLYMAGDLDWINGVTSKSNSKVPDVAKSDVVGNLNDNKSAGDVVDVDLDDDDEEGWETGDDEDDDNDEEVLSQFGNKLQLNKLEQGKKTCSPLKSDVQRSADTLFSMPTIDFPDLSSANKGIKTAMQSDNAPKKLPTVAVASPSASRLTEVKIAVKTRSGRVVKKKKMED</sequence>
<proteinExistence type="predicted"/>
<feature type="region of interest" description="Disordered" evidence="1">
    <location>
        <begin position="252"/>
        <end position="272"/>
    </location>
</feature>
<feature type="compositionally biased region" description="Acidic residues" evidence="1">
    <location>
        <begin position="417"/>
        <end position="440"/>
    </location>
</feature>
<reference evidence="2 3" key="1">
    <citation type="submission" date="2024-08" db="EMBL/GenBank/DDBJ databases">
        <authorList>
            <person name="Cucini C."/>
            <person name="Frati F."/>
        </authorList>
    </citation>
    <scope>NUCLEOTIDE SEQUENCE [LARGE SCALE GENOMIC DNA]</scope>
</reference>
<feature type="compositionally biased region" description="Basic and acidic residues" evidence="1">
    <location>
        <begin position="255"/>
        <end position="272"/>
    </location>
</feature>
<name>A0ABP1RDT1_9HEXA</name>
<dbReference type="Pfam" id="PF09808">
    <property type="entry name" value="SNAPC1"/>
    <property type="match status" value="1"/>
</dbReference>
<evidence type="ECO:0000256" key="1">
    <source>
        <dbReference type="SAM" id="MobiDB-lite"/>
    </source>
</evidence>
<organism evidence="2 3">
    <name type="scientific">Orchesella dallaii</name>
    <dbReference type="NCBI Taxonomy" id="48710"/>
    <lineage>
        <taxon>Eukaryota</taxon>
        <taxon>Metazoa</taxon>
        <taxon>Ecdysozoa</taxon>
        <taxon>Arthropoda</taxon>
        <taxon>Hexapoda</taxon>
        <taxon>Collembola</taxon>
        <taxon>Entomobryomorpha</taxon>
        <taxon>Entomobryoidea</taxon>
        <taxon>Orchesellidae</taxon>
        <taxon>Orchesellinae</taxon>
        <taxon>Orchesella</taxon>
    </lineage>
</organism>
<keyword evidence="3" id="KW-1185">Reference proteome</keyword>
<dbReference type="EMBL" id="CAXLJM020000068">
    <property type="protein sequence ID" value="CAL8124566.1"/>
    <property type="molecule type" value="Genomic_DNA"/>
</dbReference>
<feature type="region of interest" description="Disordered" evidence="1">
    <location>
        <begin position="406"/>
        <end position="440"/>
    </location>
</feature>
<evidence type="ECO:0000313" key="2">
    <source>
        <dbReference type="EMBL" id="CAL8124566.1"/>
    </source>
</evidence>
<dbReference type="Proteomes" id="UP001642540">
    <property type="component" value="Unassembled WGS sequence"/>
</dbReference>
<comment type="caution">
    <text evidence="2">The sequence shown here is derived from an EMBL/GenBank/DDBJ whole genome shotgun (WGS) entry which is preliminary data.</text>
</comment>
<dbReference type="InterPro" id="IPR019188">
    <property type="entry name" value="SNAPC1"/>
</dbReference>
<accession>A0ABP1RDT1</accession>
<evidence type="ECO:0000313" key="3">
    <source>
        <dbReference type="Proteomes" id="UP001642540"/>
    </source>
</evidence>
<protein>
    <submittedName>
        <fullName evidence="2">Uncharacterized protein</fullName>
    </submittedName>
</protein>